<accession>A0A392R5D3</accession>
<dbReference type="EMBL" id="LXQA010187162">
    <property type="protein sequence ID" value="MCI31447.1"/>
    <property type="molecule type" value="Genomic_DNA"/>
</dbReference>
<sequence length="81" mass="9520">MLAHAYECSTLFFNENPENGVAKAQNASNHRMNVQYLLVKENDEDDNDGEKNPRRQWRKKLCKLENSRGWGSETEKLKQKH</sequence>
<dbReference type="AlphaFoldDB" id="A0A392R5D3"/>
<comment type="caution">
    <text evidence="1">The sequence shown here is derived from an EMBL/GenBank/DDBJ whole genome shotgun (WGS) entry which is preliminary data.</text>
</comment>
<evidence type="ECO:0000313" key="2">
    <source>
        <dbReference type="Proteomes" id="UP000265520"/>
    </source>
</evidence>
<evidence type="ECO:0000313" key="1">
    <source>
        <dbReference type="EMBL" id="MCI31447.1"/>
    </source>
</evidence>
<proteinExistence type="predicted"/>
<protein>
    <submittedName>
        <fullName evidence="1">Uncharacterized protein</fullName>
    </submittedName>
</protein>
<dbReference type="Proteomes" id="UP000265520">
    <property type="component" value="Unassembled WGS sequence"/>
</dbReference>
<reference evidence="1 2" key="1">
    <citation type="journal article" date="2018" name="Front. Plant Sci.">
        <title>Red Clover (Trifolium pratense) and Zigzag Clover (T. medium) - A Picture of Genomic Similarities and Differences.</title>
        <authorList>
            <person name="Dluhosova J."/>
            <person name="Istvanek J."/>
            <person name="Nedelnik J."/>
            <person name="Repkova J."/>
        </authorList>
    </citation>
    <scope>NUCLEOTIDE SEQUENCE [LARGE SCALE GENOMIC DNA]</scope>
    <source>
        <strain evidence="2">cv. 10/8</strain>
        <tissue evidence="1">Leaf</tissue>
    </source>
</reference>
<keyword evidence="2" id="KW-1185">Reference proteome</keyword>
<name>A0A392R5D3_9FABA</name>
<organism evidence="1 2">
    <name type="scientific">Trifolium medium</name>
    <dbReference type="NCBI Taxonomy" id="97028"/>
    <lineage>
        <taxon>Eukaryota</taxon>
        <taxon>Viridiplantae</taxon>
        <taxon>Streptophyta</taxon>
        <taxon>Embryophyta</taxon>
        <taxon>Tracheophyta</taxon>
        <taxon>Spermatophyta</taxon>
        <taxon>Magnoliopsida</taxon>
        <taxon>eudicotyledons</taxon>
        <taxon>Gunneridae</taxon>
        <taxon>Pentapetalae</taxon>
        <taxon>rosids</taxon>
        <taxon>fabids</taxon>
        <taxon>Fabales</taxon>
        <taxon>Fabaceae</taxon>
        <taxon>Papilionoideae</taxon>
        <taxon>50 kb inversion clade</taxon>
        <taxon>NPAAA clade</taxon>
        <taxon>Hologalegina</taxon>
        <taxon>IRL clade</taxon>
        <taxon>Trifolieae</taxon>
        <taxon>Trifolium</taxon>
    </lineage>
</organism>